<dbReference type="EMBL" id="CBTN010000010">
    <property type="protein sequence ID" value="CDH51466.1"/>
    <property type="molecule type" value="Genomic_DNA"/>
</dbReference>
<sequence length="111" mass="12642">MWRSKVSRNWPGSNKGARSGSHTNEKRWLQENGELIPGNKRRCTVDGCGQRGFTTINALIQHYESNPDTHSPPPAEEDSPAEVKEWIQNWLSTQYNYTVTIEEVNRIVSTA</sequence>
<evidence type="ECO:0000256" key="1">
    <source>
        <dbReference type="SAM" id="MobiDB-lite"/>
    </source>
</evidence>
<dbReference type="VEuPathDB" id="FungiDB:LCOR_03068.1"/>
<comment type="caution">
    <text evidence="2">The sequence shown here is derived from an EMBL/GenBank/DDBJ whole genome shotgun (WGS) entry which is preliminary data.</text>
</comment>
<proteinExistence type="predicted"/>
<dbReference type="Proteomes" id="UP000027586">
    <property type="component" value="Unassembled WGS sequence"/>
</dbReference>
<gene>
    <name evidence="2" type="ORF">LCOR_03068.1</name>
</gene>
<protein>
    <submittedName>
        <fullName evidence="2">Uncharacterized protein</fullName>
    </submittedName>
</protein>
<evidence type="ECO:0000313" key="3">
    <source>
        <dbReference type="Proteomes" id="UP000027586"/>
    </source>
</evidence>
<evidence type="ECO:0000313" key="2">
    <source>
        <dbReference type="EMBL" id="CDH51466.1"/>
    </source>
</evidence>
<accession>A0A068RR82</accession>
<keyword evidence="3" id="KW-1185">Reference proteome</keyword>
<dbReference type="AlphaFoldDB" id="A0A068RR82"/>
<feature type="region of interest" description="Disordered" evidence="1">
    <location>
        <begin position="1"/>
        <end position="40"/>
    </location>
</feature>
<organism evidence="2 3">
    <name type="scientific">Lichtheimia corymbifera JMRC:FSU:9682</name>
    <dbReference type="NCBI Taxonomy" id="1263082"/>
    <lineage>
        <taxon>Eukaryota</taxon>
        <taxon>Fungi</taxon>
        <taxon>Fungi incertae sedis</taxon>
        <taxon>Mucoromycota</taxon>
        <taxon>Mucoromycotina</taxon>
        <taxon>Mucoromycetes</taxon>
        <taxon>Mucorales</taxon>
        <taxon>Lichtheimiaceae</taxon>
        <taxon>Lichtheimia</taxon>
    </lineage>
</organism>
<reference evidence="2" key="1">
    <citation type="submission" date="2013-08" db="EMBL/GenBank/DDBJ databases">
        <title>Gene expansion shapes genome architecture in the human pathogen Lichtheimia corymbifera: an evolutionary genomics analysis in the ancient terrestrial Mucorales (Mucoromycotina).</title>
        <authorList>
            <person name="Schwartze V.U."/>
            <person name="Winter S."/>
            <person name="Shelest E."/>
            <person name="Marcet-Houben M."/>
            <person name="Horn F."/>
            <person name="Wehner S."/>
            <person name="Hoffmann K."/>
            <person name="Riege K."/>
            <person name="Sammeth M."/>
            <person name="Nowrousian M."/>
            <person name="Valiante V."/>
            <person name="Linde J."/>
            <person name="Jacobsen I.D."/>
            <person name="Marz M."/>
            <person name="Brakhage A.A."/>
            <person name="Gabaldon T."/>
            <person name="Bocker S."/>
            <person name="Voigt K."/>
        </authorList>
    </citation>
    <scope>NUCLEOTIDE SEQUENCE [LARGE SCALE GENOMIC DNA]</scope>
    <source>
        <strain evidence="2">FSU 9682</strain>
    </source>
</reference>
<name>A0A068RR82_9FUNG</name>